<evidence type="ECO:0000259" key="8">
    <source>
        <dbReference type="Pfam" id="PF02687"/>
    </source>
</evidence>
<evidence type="ECO:0000256" key="5">
    <source>
        <dbReference type="ARBA" id="ARBA00022989"/>
    </source>
</evidence>
<comment type="subcellular location">
    <subcellularLocation>
        <location evidence="1">Cell membrane</location>
        <topology evidence="1">Multi-pass membrane protein</topology>
    </subcellularLocation>
</comment>
<reference evidence="9" key="1">
    <citation type="submission" date="2020-05" db="EMBL/GenBank/DDBJ databases">
        <authorList>
            <person name="Chiriac C."/>
            <person name="Salcher M."/>
            <person name="Ghai R."/>
            <person name="Kavagutti S V."/>
        </authorList>
    </citation>
    <scope>NUCLEOTIDE SEQUENCE</scope>
</reference>
<accession>A0A6J7FAU8</accession>
<sequence length="367" mass="38404">MRLAWLELRRRPGKFSVAVVTLTVLAALLLFLAGLLDGLFLGSTGALRAQRADVFVYSSTSRDSFLRSTITPDTRAAVEAVQGVDAVGGLSVTLLGAVVPGETELADVAVIGYELQPSGIPRPSGPGQAWADERLKGFGVGQGDTLLVGPAKTPITVVGFVADSNFQLQGGLWVQTDTWRQVQNQNRPDAPSAAGDVQVLLVQASPGQDAALLADRIDASTRVTSSLTKAEAENSLPGTKEQRTTFNSILATTYMVVVVIVALFFALLTLERTPLYGMLKAIGASSRQLFVGVILQAIIIATVAFAIGGGLVAALSAAAPPKLPLQVQASRIFTSYVILAVCAVIGSLLSLRRVSRIDPAQAIGTAQ</sequence>
<feature type="domain" description="ABC3 transporter permease C-terminal" evidence="8">
    <location>
        <begin position="248"/>
        <end position="359"/>
    </location>
</feature>
<dbReference type="PANTHER" id="PTHR43738">
    <property type="entry name" value="ABC TRANSPORTER, MEMBRANE PROTEIN"/>
    <property type="match status" value="1"/>
</dbReference>
<evidence type="ECO:0000256" key="4">
    <source>
        <dbReference type="ARBA" id="ARBA00022692"/>
    </source>
</evidence>
<dbReference type="PANTHER" id="PTHR43738:SF1">
    <property type="entry name" value="HEMIN TRANSPORT SYSTEM PERMEASE PROTEIN HRTB-RELATED"/>
    <property type="match status" value="1"/>
</dbReference>
<evidence type="ECO:0000256" key="7">
    <source>
        <dbReference type="SAM" id="Phobius"/>
    </source>
</evidence>
<keyword evidence="5 7" id="KW-1133">Transmembrane helix</keyword>
<proteinExistence type="predicted"/>
<name>A0A6J7FAU8_9ZZZZ</name>
<keyword evidence="2" id="KW-0813">Transport</keyword>
<gene>
    <name evidence="9" type="ORF">UFOPK3376_02809</name>
</gene>
<dbReference type="GO" id="GO:0005886">
    <property type="term" value="C:plasma membrane"/>
    <property type="evidence" value="ECO:0007669"/>
    <property type="project" value="UniProtKB-SubCell"/>
</dbReference>
<evidence type="ECO:0000256" key="1">
    <source>
        <dbReference type="ARBA" id="ARBA00004651"/>
    </source>
</evidence>
<dbReference type="InterPro" id="IPR003838">
    <property type="entry name" value="ABC3_permease_C"/>
</dbReference>
<dbReference type="AlphaFoldDB" id="A0A6J7FAU8"/>
<feature type="transmembrane region" description="Helical" evidence="7">
    <location>
        <begin position="249"/>
        <end position="268"/>
    </location>
</feature>
<protein>
    <submittedName>
        <fullName evidence="9">Unannotated protein</fullName>
    </submittedName>
</protein>
<keyword evidence="6 7" id="KW-0472">Membrane</keyword>
<evidence type="ECO:0000256" key="3">
    <source>
        <dbReference type="ARBA" id="ARBA00022475"/>
    </source>
</evidence>
<dbReference type="InterPro" id="IPR051125">
    <property type="entry name" value="ABC-4/HrtB_transporter"/>
</dbReference>
<keyword evidence="4 7" id="KW-0812">Transmembrane</keyword>
<evidence type="ECO:0000256" key="2">
    <source>
        <dbReference type="ARBA" id="ARBA00022448"/>
    </source>
</evidence>
<evidence type="ECO:0000256" key="6">
    <source>
        <dbReference type="ARBA" id="ARBA00023136"/>
    </source>
</evidence>
<feature type="transmembrane region" description="Helical" evidence="7">
    <location>
        <begin position="333"/>
        <end position="351"/>
    </location>
</feature>
<keyword evidence="3" id="KW-1003">Cell membrane</keyword>
<organism evidence="9">
    <name type="scientific">freshwater metagenome</name>
    <dbReference type="NCBI Taxonomy" id="449393"/>
    <lineage>
        <taxon>unclassified sequences</taxon>
        <taxon>metagenomes</taxon>
        <taxon>ecological metagenomes</taxon>
    </lineage>
</organism>
<evidence type="ECO:0000313" key="9">
    <source>
        <dbReference type="EMBL" id="CAB4890714.1"/>
    </source>
</evidence>
<dbReference type="EMBL" id="CAFBLP010000106">
    <property type="protein sequence ID" value="CAB4890714.1"/>
    <property type="molecule type" value="Genomic_DNA"/>
</dbReference>
<feature type="transmembrane region" description="Helical" evidence="7">
    <location>
        <begin position="289"/>
        <end position="313"/>
    </location>
</feature>
<dbReference type="Pfam" id="PF02687">
    <property type="entry name" value="FtsX"/>
    <property type="match status" value="1"/>
</dbReference>